<feature type="compositionally biased region" description="Gly residues" evidence="1">
    <location>
        <begin position="964"/>
        <end position="976"/>
    </location>
</feature>
<feature type="compositionally biased region" description="Polar residues" evidence="1">
    <location>
        <begin position="993"/>
        <end position="1007"/>
    </location>
</feature>
<feature type="compositionally biased region" description="Polar residues" evidence="1">
    <location>
        <begin position="178"/>
        <end position="195"/>
    </location>
</feature>
<feature type="region of interest" description="Disordered" evidence="1">
    <location>
        <begin position="885"/>
        <end position="1029"/>
    </location>
</feature>
<feature type="region of interest" description="Disordered" evidence="1">
    <location>
        <begin position="1"/>
        <end position="158"/>
    </location>
</feature>
<feature type="compositionally biased region" description="Low complexity" evidence="1">
    <location>
        <begin position="61"/>
        <end position="76"/>
    </location>
</feature>
<reference evidence="3" key="2">
    <citation type="journal article" date="2019" name="IMA Fungus">
        <title>Genome sequencing and comparison of five Tilletia species to identify candidate genes for the detection of regulated species infecting wheat.</title>
        <authorList>
            <person name="Nguyen H.D.T."/>
            <person name="Sultana T."/>
            <person name="Kesanakurti P."/>
            <person name="Hambleton S."/>
        </authorList>
    </citation>
    <scope>NUCLEOTIDE SEQUENCE</scope>
    <source>
        <strain evidence="3">DAOMC 238032</strain>
    </source>
</reference>
<feature type="region of interest" description="Disordered" evidence="1">
    <location>
        <begin position="339"/>
        <end position="447"/>
    </location>
</feature>
<feature type="region of interest" description="Disordered" evidence="1">
    <location>
        <begin position="462"/>
        <end position="529"/>
    </location>
</feature>
<feature type="compositionally biased region" description="Low complexity" evidence="1">
    <location>
        <begin position="102"/>
        <end position="126"/>
    </location>
</feature>
<evidence type="ECO:0000313" key="3">
    <source>
        <dbReference type="EMBL" id="KAE8259559.1"/>
    </source>
</evidence>
<feature type="compositionally biased region" description="Polar residues" evidence="1">
    <location>
        <begin position="77"/>
        <end position="101"/>
    </location>
</feature>
<feature type="compositionally biased region" description="Low complexity" evidence="1">
    <location>
        <begin position="503"/>
        <end position="523"/>
    </location>
</feature>
<dbReference type="Proteomes" id="UP000077671">
    <property type="component" value="Unassembled WGS sequence"/>
</dbReference>
<protein>
    <submittedName>
        <fullName evidence="3">Uncharacterized protein</fullName>
    </submittedName>
</protein>
<evidence type="ECO:0000313" key="5">
    <source>
        <dbReference type="Proteomes" id="UP000836402"/>
    </source>
</evidence>
<feature type="region of interest" description="Disordered" evidence="1">
    <location>
        <begin position="178"/>
        <end position="278"/>
    </location>
</feature>
<reference evidence="3" key="1">
    <citation type="submission" date="2016-04" db="EMBL/GenBank/DDBJ databases">
        <authorList>
            <person name="Nguyen H.D."/>
            <person name="Kesanakurti P."/>
            <person name="Cullis J."/>
            <person name="Levesque C.A."/>
            <person name="Hambleton S."/>
        </authorList>
    </citation>
    <scope>NUCLEOTIDE SEQUENCE</scope>
    <source>
        <strain evidence="3">DAOMC 238032</strain>
    </source>
</reference>
<dbReference type="Proteomes" id="UP000836402">
    <property type="component" value="Unassembled WGS sequence"/>
</dbReference>
<gene>
    <name evidence="3" type="ORF">A4X03_0g4059</name>
    <name evidence="2" type="ORF">JKIAZH3_G1405</name>
</gene>
<feature type="compositionally biased region" description="Polar residues" evidence="1">
    <location>
        <begin position="950"/>
        <end position="963"/>
    </location>
</feature>
<accession>A0A177U923</accession>
<organism evidence="3 4">
    <name type="scientific">Tilletia caries</name>
    <name type="common">wheat bunt fungus</name>
    <dbReference type="NCBI Taxonomy" id="13290"/>
    <lineage>
        <taxon>Eukaryota</taxon>
        <taxon>Fungi</taxon>
        <taxon>Dikarya</taxon>
        <taxon>Basidiomycota</taxon>
        <taxon>Ustilaginomycotina</taxon>
        <taxon>Exobasidiomycetes</taxon>
        <taxon>Tilletiales</taxon>
        <taxon>Tilletiaceae</taxon>
        <taxon>Tilletia</taxon>
    </lineage>
</organism>
<dbReference type="PANTHER" id="PTHR12751">
    <property type="entry name" value="PHOSPHATASE AND ACTIN REGULATOR PHACTR"/>
    <property type="match status" value="1"/>
</dbReference>
<feature type="region of interest" description="Disordered" evidence="1">
    <location>
        <begin position="669"/>
        <end position="856"/>
    </location>
</feature>
<feature type="compositionally biased region" description="Low complexity" evidence="1">
    <location>
        <begin position="426"/>
        <end position="444"/>
    </location>
</feature>
<reference evidence="2" key="3">
    <citation type="submission" date="2020-10" db="EMBL/GenBank/DDBJ databases">
        <authorList>
            <person name="Sedaghatjoo S."/>
        </authorList>
    </citation>
    <scope>NUCLEOTIDE SEQUENCE</scope>
    <source>
        <strain evidence="2">AZH3</strain>
    </source>
</reference>
<feature type="compositionally biased region" description="Low complexity" evidence="1">
    <location>
        <begin position="22"/>
        <end position="40"/>
    </location>
</feature>
<feature type="compositionally biased region" description="Polar residues" evidence="1">
    <location>
        <begin position="44"/>
        <end position="55"/>
    </location>
</feature>
<feature type="compositionally biased region" description="Basic and acidic residues" evidence="1">
    <location>
        <begin position="714"/>
        <end position="728"/>
    </location>
</feature>
<dbReference type="GO" id="GO:0003779">
    <property type="term" value="F:actin binding"/>
    <property type="evidence" value="ECO:0007669"/>
    <property type="project" value="TreeGrafter"/>
</dbReference>
<comment type="caution">
    <text evidence="3">The sequence shown here is derived from an EMBL/GenBank/DDBJ whole genome shotgun (WGS) entry which is preliminary data.</text>
</comment>
<evidence type="ECO:0000313" key="4">
    <source>
        <dbReference type="Proteomes" id="UP000077671"/>
    </source>
</evidence>
<proteinExistence type="predicted"/>
<sequence>MAVSLALNWSPPASTSLFDDVSGAGDSAAAAPTTTSSSSPNGDAGTSRSNGSALTSGRRPSAPASSTGAKATSSTSNLAPSSLGVTAPSRSMSASPKPTNPSKSYAAAAASLASSPSVSSLSSTSSPIDGSAPAFGHASIEGAQSHDSEPAVSKAQIGQSIHFPTATANTYTWQQYQQMVSQARQTSTAADSTGSNVGGPRRRTTSGPQRAPASFQDAHQANPLPPLSYAPNSVPSHMRPDGSQPAMVQSNSASAISGPGAGGYHPYRKTPRTTSNSSAVPVLPQIQFGTMLEPAATVSLSPIGLEGRTPTGSDSAPPALAPSLSYSSVAAGALRGEAASSPAAMAPPSAATTQAPEPTPTTSGNLSYESSQGRRTSDASSIASPPTGFNHLRNTSFSSQNSTSTERERPGVPAATATPLAKSPLSQQAQAGSSTAQSAAQKKSLPNRLRKALSLSTMSEFSAATENSAVPSRATGRVQRPDVGSGVAVTTEFTPQDPLNGLGSSAASISSRRSARPPIAGSSEGTSKRGIFNRKFNASTDNISISSTVSSASVMLRKMGNLGKIARRSSLMGLTNMFKDKDRNGPDGRGGLQTDDFGTMTASGAMTDGVENNAAQAAKVKAKRGKDKKAAPVAASITHATVELETGAGTMTPAASYVRQQQLQMQQLNEQAGGMATPNSPQGTSGRVRDARSKATKAAEVANSSNSAPGAQGSEDRNQKMFEKERERLKKQRGGGWKRMLGGGSSNVADASADGQIPKTANGKSAVGQEPHVAAEEEYPPGYGNAMNAAQGGSGKSRWAQGAPNAPPNALPHNAAALYGEPSHDSSYDDDGFLEPPHAPYADAGGESGDESETDSLRHWGEGIERSRASAARIKAVRSILKSTSAYGPDHTQANGHDRSAGLGGARMRSSSFDATKGLSAPGAPLMSQMSNTTAGTDRMDGLGTARADSPSNFGARSDSISRNGGGGGGGGGQGENGHVSPPLASPTAGVGATTNLGHHPNSSMPTLSLIMMDGSGGANNGKRPNAPRAAKRRLMFAESDIFHSTWPAHVYDRSGDLATCSRLTPALAQSIKEELNSFKMEEMVVAPTSRVYTHFFV</sequence>
<dbReference type="EMBL" id="LWDD02000516">
    <property type="protein sequence ID" value="KAE8259559.1"/>
    <property type="molecule type" value="Genomic_DNA"/>
</dbReference>
<feature type="compositionally biased region" description="Low complexity" evidence="1">
    <location>
        <begin position="394"/>
        <end position="404"/>
    </location>
</feature>
<evidence type="ECO:0000313" key="2">
    <source>
        <dbReference type="EMBL" id="CAD6922911.1"/>
    </source>
</evidence>
<dbReference type="PANTHER" id="PTHR12751:SF18">
    <property type="entry name" value="PHOSPHATASE AND ACTIN REGULATOR 1"/>
    <property type="match status" value="1"/>
</dbReference>
<keyword evidence="5" id="KW-1185">Reference proteome</keyword>
<feature type="compositionally biased region" description="Polar residues" evidence="1">
    <location>
        <begin position="364"/>
        <end position="384"/>
    </location>
</feature>
<dbReference type="EMBL" id="CAJHJG010002751">
    <property type="protein sequence ID" value="CAD6922911.1"/>
    <property type="molecule type" value="Genomic_DNA"/>
</dbReference>
<name>A0A177U923_9BASI</name>
<feature type="compositionally biased region" description="Gly residues" evidence="1">
    <location>
        <begin position="734"/>
        <end position="745"/>
    </location>
</feature>
<dbReference type="AlphaFoldDB" id="A0A177U923"/>
<evidence type="ECO:0000256" key="1">
    <source>
        <dbReference type="SAM" id="MobiDB-lite"/>
    </source>
</evidence>
<feature type="compositionally biased region" description="Low complexity" evidence="1">
    <location>
        <begin position="339"/>
        <end position="363"/>
    </location>
</feature>
<dbReference type="GO" id="GO:0030036">
    <property type="term" value="P:actin cytoskeleton organization"/>
    <property type="evidence" value="ECO:0007669"/>
    <property type="project" value="TreeGrafter"/>
</dbReference>